<sequence>MDKETVWQSIWQKVENDGQSSLNKYERIWLNVDGLIGDVNGGGLISFFYNHGADNYKETIEDLETIGAESAITLVNNIGSMFPDGVPPVNIEERNEIIDSWEHDELNEFFENLDEQFYAIMDDLENKLEPVIAEAIKLADE</sequence>
<accession>A0A1I1Y7X6</accession>
<proteinExistence type="predicted"/>
<dbReference type="Gene3D" id="1.20.1420.60">
    <property type="match status" value="1"/>
</dbReference>
<gene>
    <name evidence="2" type="ORF">SAMN05216378_2459</name>
</gene>
<feature type="domain" description="DNA mimic protein DMP19 C-terminal" evidence="1">
    <location>
        <begin position="21"/>
        <end position="130"/>
    </location>
</feature>
<reference evidence="3" key="1">
    <citation type="submission" date="2016-10" db="EMBL/GenBank/DDBJ databases">
        <authorList>
            <person name="Varghese N."/>
            <person name="Submissions S."/>
        </authorList>
    </citation>
    <scope>NUCLEOTIDE SEQUENCE [LARGE SCALE GENOMIC DNA]</scope>
    <source>
        <strain evidence="3">CGMCC 1.10784</strain>
    </source>
</reference>
<organism evidence="2 3">
    <name type="scientific">Paenibacillus catalpae</name>
    <dbReference type="NCBI Taxonomy" id="1045775"/>
    <lineage>
        <taxon>Bacteria</taxon>
        <taxon>Bacillati</taxon>
        <taxon>Bacillota</taxon>
        <taxon>Bacilli</taxon>
        <taxon>Bacillales</taxon>
        <taxon>Paenibacillaceae</taxon>
        <taxon>Paenibacillus</taxon>
    </lineage>
</organism>
<name>A0A1I1Y7X6_9BACL</name>
<dbReference type="OrthoDB" id="2613291at2"/>
<evidence type="ECO:0000313" key="3">
    <source>
        <dbReference type="Proteomes" id="UP000198855"/>
    </source>
</evidence>
<dbReference type="Pfam" id="PF14300">
    <property type="entry name" value="DMP19"/>
    <property type="match status" value="1"/>
</dbReference>
<protein>
    <recommendedName>
        <fullName evidence="1">DNA mimic protein DMP19 C-terminal domain-containing protein</fullName>
    </recommendedName>
</protein>
<dbReference type="AlphaFoldDB" id="A0A1I1Y7X6"/>
<dbReference type="RefSeq" id="WP_091185122.1">
    <property type="nucleotide sequence ID" value="NZ_FOMT01000002.1"/>
</dbReference>
<dbReference type="Proteomes" id="UP000198855">
    <property type="component" value="Unassembled WGS sequence"/>
</dbReference>
<dbReference type="InterPro" id="IPR025402">
    <property type="entry name" value="DMP19_C"/>
</dbReference>
<evidence type="ECO:0000259" key="1">
    <source>
        <dbReference type="Pfam" id="PF14300"/>
    </source>
</evidence>
<keyword evidence="3" id="KW-1185">Reference proteome</keyword>
<evidence type="ECO:0000313" key="2">
    <source>
        <dbReference type="EMBL" id="SFE13970.1"/>
    </source>
</evidence>
<dbReference type="EMBL" id="FOMT01000002">
    <property type="protein sequence ID" value="SFE13970.1"/>
    <property type="molecule type" value="Genomic_DNA"/>
</dbReference>